<protein>
    <submittedName>
        <fullName evidence="2">Uncharacterized protein</fullName>
    </submittedName>
</protein>
<dbReference type="AlphaFoldDB" id="A0A1C7LN27"/>
<evidence type="ECO:0000256" key="1">
    <source>
        <dbReference type="SAM" id="MobiDB-lite"/>
    </source>
</evidence>
<evidence type="ECO:0000313" key="2">
    <source>
        <dbReference type="EMBL" id="OBZ65347.1"/>
    </source>
</evidence>
<evidence type="ECO:0000313" key="3">
    <source>
        <dbReference type="Proteomes" id="UP000092993"/>
    </source>
</evidence>
<feature type="region of interest" description="Disordered" evidence="1">
    <location>
        <begin position="11"/>
        <end position="80"/>
    </location>
</feature>
<gene>
    <name evidence="2" type="ORF">A0H81_14662</name>
</gene>
<keyword evidence="3" id="KW-1185">Reference proteome</keyword>
<comment type="caution">
    <text evidence="2">The sequence shown here is derived from an EMBL/GenBank/DDBJ whole genome shotgun (WGS) entry which is preliminary data.</text>
</comment>
<reference evidence="2 3" key="1">
    <citation type="submission" date="2016-03" db="EMBL/GenBank/DDBJ databases">
        <title>Whole genome sequencing of Grifola frondosa 9006-11.</title>
        <authorList>
            <person name="Min B."/>
            <person name="Park H."/>
            <person name="Kim J.-G."/>
            <person name="Cho H."/>
            <person name="Oh Y.-L."/>
            <person name="Kong W.-S."/>
            <person name="Choi I.-G."/>
        </authorList>
    </citation>
    <scope>NUCLEOTIDE SEQUENCE [LARGE SCALE GENOMIC DNA]</scope>
    <source>
        <strain evidence="2 3">9006-11</strain>
    </source>
</reference>
<dbReference type="EMBL" id="LUGG01000045">
    <property type="protein sequence ID" value="OBZ65347.1"/>
    <property type="molecule type" value="Genomic_DNA"/>
</dbReference>
<proteinExistence type="predicted"/>
<sequence length="80" mass="8857">MDITKVVEVKKWKRGEKKKDEEPAPGAGGDTELSSLTECSEEDVPQKKVKKTSGIRDAISEARKGLPQVTTDADDWTARR</sequence>
<organism evidence="2 3">
    <name type="scientific">Grifola frondosa</name>
    <name type="common">Maitake</name>
    <name type="synonym">Polyporus frondosus</name>
    <dbReference type="NCBI Taxonomy" id="5627"/>
    <lineage>
        <taxon>Eukaryota</taxon>
        <taxon>Fungi</taxon>
        <taxon>Dikarya</taxon>
        <taxon>Basidiomycota</taxon>
        <taxon>Agaricomycotina</taxon>
        <taxon>Agaricomycetes</taxon>
        <taxon>Polyporales</taxon>
        <taxon>Grifolaceae</taxon>
        <taxon>Grifola</taxon>
    </lineage>
</organism>
<dbReference type="Proteomes" id="UP000092993">
    <property type="component" value="Unassembled WGS sequence"/>
</dbReference>
<accession>A0A1C7LN27</accession>
<name>A0A1C7LN27_GRIFR</name>